<evidence type="ECO:0000256" key="2">
    <source>
        <dbReference type="ARBA" id="ARBA00006679"/>
    </source>
</evidence>
<keyword evidence="9" id="KW-1185">Reference proteome</keyword>
<evidence type="ECO:0000256" key="5">
    <source>
        <dbReference type="ARBA" id="ARBA00022989"/>
    </source>
</evidence>
<feature type="transmembrane region" description="Helical" evidence="7">
    <location>
        <begin position="104"/>
        <end position="129"/>
    </location>
</feature>
<comment type="subcellular location">
    <subcellularLocation>
        <location evidence="1">Cell membrane</location>
        <topology evidence="1">Multi-pass membrane protein</topology>
    </subcellularLocation>
</comment>
<keyword evidence="5 7" id="KW-1133">Transmembrane helix</keyword>
<evidence type="ECO:0000256" key="4">
    <source>
        <dbReference type="ARBA" id="ARBA00022692"/>
    </source>
</evidence>
<evidence type="ECO:0000256" key="6">
    <source>
        <dbReference type="ARBA" id="ARBA00023136"/>
    </source>
</evidence>
<gene>
    <name evidence="8" type="ORF">VR7878_00907</name>
</gene>
<organism evidence="8 9">
    <name type="scientific">Vibrio ruber (strain DSM 16370 / JCM 11486 / BCRC 17186 / CECT 7878 / LMG 23124 / VR1)</name>
    <dbReference type="NCBI Taxonomy" id="1123498"/>
    <lineage>
        <taxon>Bacteria</taxon>
        <taxon>Pseudomonadati</taxon>
        <taxon>Pseudomonadota</taxon>
        <taxon>Gammaproteobacteria</taxon>
        <taxon>Vibrionales</taxon>
        <taxon>Vibrionaceae</taxon>
        <taxon>Vibrio</taxon>
    </lineage>
</organism>
<dbReference type="EMBL" id="FULE01000014">
    <property type="protein sequence ID" value="SJN54739.1"/>
    <property type="molecule type" value="Genomic_DNA"/>
</dbReference>
<dbReference type="PANTHER" id="PTHR33452:SF1">
    <property type="entry name" value="INNER MEMBRANE PROTEIN YPHA-RELATED"/>
    <property type="match status" value="1"/>
</dbReference>
<keyword evidence="4 7" id="KW-0812">Transmembrane</keyword>
<feature type="transmembrane region" description="Helical" evidence="7">
    <location>
        <begin position="149"/>
        <end position="169"/>
    </location>
</feature>
<comment type="similarity">
    <text evidence="2">Belongs to the DoxX family.</text>
</comment>
<evidence type="ECO:0000256" key="7">
    <source>
        <dbReference type="SAM" id="Phobius"/>
    </source>
</evidence>
<dbReference type="Pfam" id="PF07681">
    <property type="entry name" value="DoxX"/>
    <property type="match status" value="1"/>
</dbReference>
<keyword evidence="6 7" id="KW-0472">Membrane</keyword>
<keyword evidence="3" id="KW-1003">Cell membrane</keyword>
<evidence type="ECO:0000313" key="8">
    <source>
        <dbReference type="EMBL" id="SJN54739.1"/>
    </source>
</evidence>
<dbReference type="Proteomes" id="UP000188276">
    <property type="component" value="Unassembled WGS sequence"/>
</dbReference>
<evidence type="ECO:0000313" key="9">
    <source>
        <dbReference type="Proteomes" id="UP000188276"/>
    </source>
</evidence>
<proteinExistence type="inferred from homology"/>
<dbReference type="GO" id="GO:0005886">
    <property type="term" value="C:plasma membrane"/>
    <property type="evidence" value="ECO:0007669"/>
    <property type="project" value="UniProtKB-SubCell"/>
</dbReference>
<dbReference type="InterPro" id="IPR051907">
    <property type="entry name" value="DoxX-like_oxidoreductase"/>
</dbReference>
<protein>
    <submittedName>
        <fullName evidence="8">DoxX</fullName>
    </submittedName>
</protein>
<dbReference type="PANTHER" id="PTHR33452">
    <property type="entry name" value="OXIDOREDUCTASE CATD-RELATED"/>
    <property type="match status" value="1"/>
</dbReference>
<dbReference type="InterPro" id="IPR032808">
    <property type="entry name" value="DoxX"/>
</dbReference>
<name>A0A1R4LE91_VIBR1</name>
<accession>A0A1R4LE91</accession>
<dbReference type="STRING" id="1123498.VR7878_00907"/>
<feature type="transmembrane region" description="Helical" evidence="7">
    <location>
        <begin position="78"/>
        <end position="97"/>
    </location>
</feature>
<evidence type="ECO:0000256" key="3">
    <source>
        <dbReference type="ARBA" id="ARBA00022475"/>
    </source>
</evidence>
<evidence type="ECO:0000256" key="1">
    <source>
        <dbReference type="ARBA" id="ARBA00004651"/>
    </source>
</evidence>
<sequence length="172" mass="19131">MFDFFDEDDGKYTKVISIVTDILHIESVDLESLMNSLIRKFEAGMNHPDAAKLILRVSFSLMFLLHGIHKIYDGTAFIQGMFVDIGLPGFFAYAVYLGEVIAPIMIVLGLFTRFAATAVIGTSIVVIGLMHRDNFFSLNEYGAWAVEDIATYLFASITILLLGSGKYAMRPD</sequence>
<dbReference type="AlphaFoldDB" id="A0A1R4LE91"/>
<reference evidence="9" key="1">
    <citation type="submission" date="2017-02" db="EMBL/GenBank/DDBJ databases">
        <authorList>
            <person name="Rodrigo-Torres L."/>
            <person name="Arahal R.D."/>
            <person name="Lucena T."/>
        </authorList>
    </citation>
    <scope>NUCLEOTIDE SEQUENCE [LARGE SCALE GENOMIC DNA]</scope>
    <source>
        <strain evidence="9">CECT 7878</strain>
    </source>
</reference>